<accession>A0AA36D3A8</accession>
<dbReference type="AlphaFoldDB" id="A0AA36D3A8"/>
<feature type="compositionally biased region" description="Polar residues" evidence="1">
    <location>
        <begin position="173"/>
        <end position="184"/>
    </location>
</feature>
<organism evidence="2 3">
    <name type="scientific">Mesorhabditis spiculigera</name>
    <dbReference type="NCBI Taxonomy" id="96644"/>
    <lineage>
        <taxon>Eukaryota</taxon>
        <taxon>Metazoa</taxon>
        <taxon>Ecdysozoa</taxon>
        <taxon>Nematoda</taxon>
        <taxon>Chromadorea</taxon>
        <taxon>Rhabditida</taxon>
        <taxon>Rhabditina</taxon>
        <taxon>Rhabditomorpha</taxon>
        <taxon>Rhabditoidea</taxon>
        <taxon>Rhabditidae</taxon>
        <taxon>Mesorhabditinae</taxon>
        <taxon>Mesorhabditis</taxon>
    </lineage>
</organism>
<feature type="region of interest" description="Disordered" evidence="1">
    <location>
        <begin position="144"/>
        <end position="198"/>
    </location>
</feature>
<comment type="caution">
    <text evidence="2">The sequence shown here is derived from an EMBL/GenBank/DDBJ whole genome shotgun (WGS) entry which is preliminary data.</text>
</comment>
<feature type="compositionally biased region" description="Polar residues" evidence="1">
    <location>
        <begin position="86"/>
        <end position="97"/>
    </location>
</feature>
<reference evidence="2" key="1">
    <citation type="submission" date="2023-06" db="EMBL/GenBank/DDBJ databases">
        <authorList>
            <person name="Delattre M."/>
        </authorList>
    </citation>
    <scope>NUCLEOTIDE SEQUENCE</scope>
    <source>
        <strain evidence="2">AF72</strain>
    </source>
</reference>
<feature type="compositionally biased region" description="Acidic residues" evidence="1">
    <location>
        <begin position="144"/>
        <end position="157"/>
    </location>
</feature>
<sequence length="198" mass="21931">MRRPWLFFENEDEDSDGVEPISKRKLENITWGLGRVDLEERQLPDVSDQFADDLMEMDGDPTDESSSDEAVEPIIEEPADSFDGTFDSTQCCTTSSSGLSIHQAFEGLIRSPQPPFPWSPSNGQVQPGALALYRNFPRSEVEISELSDEELVTDDVPQEGRVEEPADDAQFPTDASVSSPQPRATTPMGDDDGDEMEL</sequence>
<feature type="compositionally biased region" description="Acidic residues" evidence="1">
    <location>
        <begin position="189"/>
        <end position="198"/>
    </location>
</feature>
<evidence type="ECO:0000313" key="2">
    <source>
        <dbReference type="EMBL" id="CAJ0579057.1"/>
    </source>
</evidence>
<proteinExistence type="predicted"/>
<feature type="non-terminal residue" evidence="2">
    <location>
        <position position="1"/>
    </location>
</feature>
<dbReference type="Proteomes" id="UP001177023">
    <property type="component" value="Unassembled WGS sequence"/>
</dbReference>
<protein>
    <submittedName>
        <fullName evidence="2">Uncharacterized protein</fullName>
    </submittedName>
</protein>
<name>A0AA36D3A8_9BILA</name>
<dbReference type="EMBL" id="CATQJA010002655">
    <property type="protein sequence ID" value="CAJ0579057.1"/>
    <property type="molecule type" value="Genomic_DNA"/>
</dbReference>
<keyword evidence="3" id="KW-1185">Reference proteome</keyword>
<gene>
    <name evidence="2" type="ORF">MSPICULIGERA_LOCUS17290</name>
</gene>
<evidence type="ECO:0000313" key="3">
    <source>
        <dbReference type="Proteomes" id="UP001177023"/>
    </source>
</evidence>
<feature type="region of interest" description="Disordered" evidence="1">
    <location>
        <begin position="78"/>
        <end position="97"/>
    </location>
</feature>
<evidence type="ECO:0000256" key="1">
    <source>
        <dbReference type="SAM" id="MobiDB-lite"/>
    </source>
</evidence>